<keyword evidence="1" id="KW-0472">Membrane</keyword>
<gene>
    <name evidence="2" type="ORF">BDFB_011625</name>
</gene>
<keyword evidence="1" id="KW-0812">Transmembrane</keyword>
<reference evidence="2 3" key="1">
    <citation type="submission" date="2017-03" db="EMBL/GenBank/DDBJ databases">
        <title>Genome of the blue death feigning beetle - Asbolus verrucosus.</title>
        <authorList>
            <person name="Rider S.D."/>
        </authorList>
    </citation>
    <scope>NUCLEOTIDE SEQUENCE [LARGE SCALE GENOMIC DNA]</scope>
    <source>
        <strain evidence="2">Butters</strain>
        <tissue evidence="2">Head and leg muscle</tissue>
    </source>
</reference>
<keyword evidence="3" id="KW-1185">Reference proteome</keyword>
<dbReference type="PANTHER" id="PTHR21824:SF4">
    <property type="entry name" value="TRANSMEMBRANE PROTEIN 177"/>
    <property type="match status" value="1"/>
</dbReference>
<name>A0A482VJE3_ASBVE</name>
<dbReference type="Proteomes" id="UP000292052">
    <property type="component" value="Unassembled WGS sequence"/>
</dbReference>
<evidence type="ECO:0000313" key="3">
    <source>
        <dbReference type="Proteomes" id="UP000292052"/>
    </source>
</evidence>
<dbReference type="PANTHER" id="PTHR21824">
    <property type="entry name" value="TRANSMEMBRANE PROTEIN 177"/>
    <property type="match status" value="1"/>
</dbReference>
<dbReference type="InterPro" id="IPR026620">
    <property type="entry name" value="TMEM177"/>
</dbReference>
<feature type="non-terminal residue" evidence="2">
    <location>
        <position position="170"/>
    </location>
</feature>
<comment type="caution">
    <text evidence="2">The sequence shown here is derived from an EMBL/GenBank/DDBJ whole genome shotgun (WGS) entry which is preliminary data.</text>
</comment>
<feature type="transmembrane region" description="Helical" evidence="1">
    <location>
        <begin position="16"/>
        <end position="40"/>
    </location>
</feature>
<accession>A0A482VJE3</accession>
<proteinExistence type="predicted"/>
<keyword evidence="1" id="KW-1133">Transmembrane helix</keyword>
<dbReference type="EMBL" id="QDEB01092328">
    <property type="protein sequence ID" value="RZC33071.1"/>
    <property type="molecule type" value="Genomic_DNA"/>
</dbReference>
<protein>
    <submittedName>
        <fullName evidence="2">Uncharacterized protein</fullName>
    </submittedName>
</protein>
<dbReference type="GO" id="GO:0016020">
    <property type="term" value="C:membrane"/>
    <property type="evidence" value="ECO:0007669"/>
    <property type="project" value="TreeGrafter"/>
</dbReference>
<dbReference type="AlphaFoldDB" id="A0A482VJE3"/>
<evidence type="ECO:0000256" key="1">
    <source>
        <dbReference type="SAM" id="Phobius"/>
    </source>
</evidence>
<evidence type="ECO:0000313" key="2">
    <source>
        <dbReference type="EMBL" id="RZC33071.1"/>
    </source>
</evidence>
<organism evidence="2 3">
    <name type="scientific">Asbolus verrucosus</name>
    <name type="common">Desert ironclad beetle</name>
    <dbReference type="NCBI Taxonomy" id="1661398"/>
    <lineage>
        <taxon>Eukaryota</taxon>
        <taxon>Metazoa</taxon>
        <taxon>Ecdysozoa</taxon>
        <taxon>Arthropoda</taxon>
        <taxon>Hexapoda</taxon>
        <taxon>Insecta</taxon>
        <taxon>Pterygota</taxon>
        <taxon>Neoptera</taxon>
        <taxon>Endopterygota</taxon>
        <taxon>Coleoptera</taxon>
        <taxon>Polyphaga</taxon>
        <taxon>Cucujiformia</taxon>
        <taxon>Tenebrionidae</taxon>
        <taxon>Pimeliinae</taxon>
        <taxon>Asbolus</taxon>
    </lineage>
</organism>
<sequence length="170" mass="19490">MNRLSAWLVTEVGQKFAYFAAGTVTTGVLCAHILPHTIFLDKYQDFMRLYKKGFAVTLPQNVHERFQKTLDLLQVDSQDKHLFKPFAAYGFDIFSAGSSYSKFGVIVGIPANFLYEDESSVDKHAIKIRQETIPWELDEGKLLQKSLLLSEKAQMYAMAREIKYRDTPKQ</sequence>
<dbReference type="STRING" id="1661398.A0A482VJE3"/>
<dbReference type="OrthoDB" id="110174at2759"/>